<gene>
    <name evidence="1" type="ORF">SBAD_LOCUS7766</name>
</gene>
<dbReference type="PANTHER" id="PTHR28608:SF1">
    <property type="entry name" value="INTEGRATOR COMPLEX SUBUNIT 2"/>
    <property type="match status" value="1"/>
</dbReference>
<accession>A0A183IVX0</accession>
<dbReference type="PANTHER" id="PTHR28608">
    <property type="entry name" value="INTEGRATOR COMPLEX SUBUNIT 2"/>
    <property type="match status" value="1"/>
</dbReference>
<dbReference type="OrthoDB" id="70899at2759"/>
<proteinExistence type="predicted"/>
<reference evidence="3" key="1">
    <citation type="submission" date="2016-06" db="UniProtKB">
        <authorList>
            <consortium name="WormBaseParasite"/>
        </authorList>
    </citation>
    <scope>IDENTIFICATION</scope>
</reference>
<name>A0A183IVX0_9BILA</name>
<dbReference type="Proteomes" id="UP000270296">
    <property type="component" value="Unassembled WGS sequence"/>
</dbReference>
<sequence length="806" mass="91692">MNPDCVTEIISQCVNLKKLPMLMVSLVVDCCSFRTLATLLSSILLDEKFYGRSWFTRFVHASQKASADEMLRDTLMNLKARINSEIKTLLVKCRASHDETLTCYDAQQSADVIRLCFQLKYTGGWRFSEEELKFIVHLICSKVVYSAAGTQYICVSLVSLVALSSIVPNTGFDELMLMLAVNLYTGQIQRLQRLASSVLSLKISLHSSNLNTMKNFLIDRIFSDSRWIFDQLTECTTPVHKDIPSLIQVYADSCFHQYQKSSIEYPSTDGPLAEENIKSLFLTDVFRETEITCRILFLYYLLYYQELLFKNLPAIAASNSSALVTEYSHNLFSVIPVFYLVTYVDKHAVDYSVLHASLMGLAKTRYPYFFSTHCSSFYEFLSDSDTTAVDLPKKHEVSCSLKRASSHSAYCILMLKKLLTLPLPLLVPYLDTITSSLLCLLKPSVPRKVLMLVAAIWDRLEFMSPWQLYCSTMWFLLDADCRKSRSSQAMVDHKELREDILLILRCDRRVYRCPIVLQMVLRILHCYMFESRFYYESAFKAVPPQPYPIDVEATNSTAFPTMNEVERNNFMLSLISSQESSAVLILLEICLPNTRERKRSGPFNVLSEIRDTVCSFLHSLFISDPLLIKLIHFQGYSDELIPMTVSRIPSMHICLDFIPELFAHGDRQKLIFAMKLLSTLCKQYAVPKAFACANLAVDVLSTLIQVLPSAEVVQLFHEILPSCFDFSRSFPPLADEIALLLVDVRKLVSARISCQKLIVPSIDTSSPSSADVRSLLKLQSKEASLLLRLKRGFEENLCHSLTKIAS</sequence>
<organism evidence="3">
    <name type="scientific">Soboliphyme baturini</name>
    <dbReference type="NCBI Taxonomy" id="241478"/>
    <lineage>
        <taxon>Eukaryota</taxon>
        <taxon>Metazoa</taxon>
        <taxon>Ecdysozoa</taxon>
        <taxon>Nematoda</taxon>
        <taxon>Enoplea</taxon>
        <taxon>Dorylaimia</taxon>
        <taxon>Dioctophymatida</taxon>
        <taxon>Dioctophymatoidea</taxon>
        <taxon>Soboliphymatidae</taxon>
        <taxon>Soboliphyme</taxon>
    </lineage>
</organism>
<dbReference type="AlphaFoldDB" id="A0A183IVX0"/>
<dbReference type="GO" id="GO:0032039">
    <property type="term" value="C:integrator complex"/>
    <property type="evidence" value="ECO:0007669"/>
    <property type="project" value="InterPro"/>
</dbReference>
<evidence type="ECO:0000313" key="2">
    <source>
        <dbReference type="Proteomes" id="UP000270296"/>
    </source>
</evidence>
<dbReference type="EMBL" id="UZAM01010922">
    <property type="protein sequence ID" value="VDP14216.1"/>
    <property type="molecule type" value="Genomic_DNA"/>
</dbReference>
<dbReference type="Pfam" id="PF14750">
    <property type="entry name" value="INTS2"/>
    <property type="match status" value="3"/>
</dbReference>
<reference evidence="1 2" key="2">
    <citation type="submission" date="2018-11" db="EMBL/GenBank/DDBJ databases">
        <authorList>
            <consortium name="Pathogen Informatics"/>
        </authorList>
    </citation>
    <scope>NUCLEOTIDE SEQUENCE [LARGE SCALE GENOMIC DNA]</scope>
</reference>
<dbReference type="InterPro" id="IPR029321">
    <property type="entry name" value="INTS2"/>
</dbReference>
<evidence type="ECO:0000313" key="1">
    <source>
        <dbReference type="EMBL" id="VDP14216.1"/>
    </source>
</evidence>
<evidence type="ECO:0000313" key="3">
    <source>
        <dbReference type="WBParaSite" id="SBAD_0000806001-mRNA-1"/>
    </source>
</evidence>
<dbReference type="GO" id="GO:0034472">
    <property type="term" value="P:snRNA 3'-end processing"/>
    <property type="evidence" value="ECO:0007669"/>
    <property type="project" value="TreeGrafter"/>
</dbReference>
<dbReference type="WBParaSite" id="SBAD_0000806001-mRNA-1">
    <property type="protein sequence ID" value="SBAD_0000806001-mRNA-1"/>
    <property type="gene ID" value="SBAD_0000806001"/>
</dbReference>
<keyword evidence="2" id="KW-1185">Reference proteome</keyword>
<protein>
    <submittedName>
        <fullName evidence="3">Integrator complex subunit 2</fullName>
    </submittedName>
</protein>